<evidence type="ECO:0000313" key="3">
    <source>
        <dbReference type="WBParaSite" id="jg14490"/>
    </source>
</evidence>
<name>A0A915D1L8_9BILA</name>
<keyword evidence="1" id="KW-0812">Transmembrane</keyword>
<keyword evidence="2" id="KW-1185">Reference proteome</keyword>
<dbReference type="InterPro" id="IPR019425">
    <property type="entry name" value="7TM_GPCR_serpentine_rcpt_Srt"/>
</dbReference>
<protein>
    <submittedName>
        <fullName evidence="3">Uncharacterized protein</fullName>
    </submittedName>
</protein>
<dbReference type="AlphaFoldDB" id="A0A915D1L8"/>
<proteinExistence type="predicted"/>
<feature type="transmembrane region" description="Helical" evidence="1">
    <location>
        <begin position="34"/>
        <end position="53"/>
    </location>
</feature>
<accession>A0A915D1L8</accession>
<feature type="transmembrane region" description="Helical" evidence="1">
    <location>
        <begin position="6"/>
        <end position="22"/>
    </location>
</feature>
<dbReference type="Pfam" id="PF10321">
    <property type="entry name" value="7TM_GPCR_Srt"/>
    <property type="match status" value="1"/>
</dbReference>
<evidence type="ECO:0000313" key="2">
    <source>
        <dbReference type="Proteomes" id="UP000887574"/>
    </source>
</evidence>
<keyword evidence="1" id="KW-1133">Transmembrane helix</keyword>
<evidence type="ECO:0000256" key="1">
    <source>
        <dbReference type="SAM" id="Phobius"/>
    </source>
</evidence>
<dbReference type="WBParaSite" id="jg14490">
    <property type="protein sequence ID" value="jg14490"/>
    <property type="gene ID" value="jg14490"/>
</dbReference>
<reference evidence="3" key="1">
    <citation type="submission" date="2022-11" db="UniProtKB">
        <authorList>
            <consortium name="WormBaseParasite"/>
        </authorList>
    </citation>
    <scope>IDENTIFICATION</scope>
</reference>
<dbReference type="Proteomes" id="UP000887574">
    <property type="component" value="Unplaced"/>
</dbReference>
<organism evidence="2 3">
    <name type="scientific">Ditylenchus dipsaci</name>
    <dbReference type="NCBI Taxonomy" id="166011"/>
    <lineage>
        <taxon>Eukaryota</taxon>
        <taxon>Metazoa</taxon>
        <taxon>Ecdysozoa</taxon>
        <taxon>Nematoda</taxon>
        <taxon>Chromadorea</taxon>
        <taxon>Rhabditida</taxon>
        <taxon>Tylenchina</taxon>
        <taxon>Tylenchomorpha</taxon>
        <taxon>Sphaerularioidea</taxon>
        <taxon>Anguinidae</taxon>
        <taxon>Anguininae</taxon>
        <taxon>Ditylenchus</taxon>
    </lineage>
</organism>
<sequence>MAIGLPISYLIFCVLYFIKAKVSTDSTKIQKKKCVNNKSFEFFACSVYVYMMYVIPSELVMHFAQFCWLLIHALPPVIFLI</sequence>
<keyword evidence="1" id="KW-0472">Membrane</keyword>